<accession>A0A0B2BYQ1</accession>
<feature type="region of interest" description="Disordered" evidence="1">
    <location>
        <begin position="21"/>
        <end position="41"/>
    </location>
</feature>
<feature type="compositionally biased region" description="Low complexity" evidence="1">
    <location>
        <begin position="30"/>
        <end position="41"/>
    </location>
</feature>
<keyword evidence="4" id="KW-1185">Reference proteome</keyword>
<protein>
    <recommendedName>
        <fullName evidence="5">Lipoprotein</fullName>
    </recommendedName>
</protein>
<dbReference type="PROSITE" id="PS51257">
    <property type="entry name" value="PROKAR_LIPOPROTEIN"/>
    <property type="match status" value="1"/>
</dbReference>
<keyword evidence="2" id="KW-0732">Signal</keyword>
<evidence type="ECO:0008006" key="5">
    <source>
        <dbReference type="Google" id="ProtNLM"/>
    </source>
</evidence>
<feature type="chain" id="PRO_5002068873" description="Lipoprotein" evidence="2">
    <location>
        <begin position="22"/>
        <end position="149"/>
    </location>
</feature>
<evidence type="ECO:0000256" key="2">
    <source>
        <dbReference type="SAM" id="SignalP"/>
    </source>
</evidence>
<sequence>MRWLLFPLVLALGATACSDGADDAGSVAQPAETPTSAARPARAAVTMPESARPVIRDEWVGRWIGVEGLNLTVAKAAEPGMYLLQMQYGTDADMSGSYEGVGTAEGIAFTRPDGAQVLRAASGDETGLKYLAGKTDCLKVKDGEGYCRQ</sequence>
<evidence type="ECO:0000256" key="1">
    <source>
        <dbReference type="SAM" id="MobiDB-lite"/>
    </source>
</evidence>
<gene>
    <name evidence="3" type="ORF">PK98_14115</name>
</gene>
<comment type="caution">
    <text evidence="3">The sequence shown here is derived from an EMBL/GenBank/DDBJ whole genome shotgun (WGS) entry which is preliminary data.</text>
</comment>
<dbReference type="EMBL" id="JTDN01000002">
    <property type="protein sequence ID" value="KHL24975.1"/>
    <property type="molecule type" value="Genomic_DNA"/>
</dbReference>
<dbReference type="Proteomes" id="UP000030988">
    <property type="component" value="Unassembled WGS sequence"/>
</dbReference>
<dbReference type="RefSeq" id="WP_039097444.1">
    <property type="nucleotide sequence ID" value="NZ_JTDN01000002.1"/>
</dbReference>
<dbReference type="AlphaFoldDB" id="A0A0B2BYQ1"/>
<evidence type="ECO:0000313" key="4">
    <source>
        <dbReference type="Proteomes" id="UP000030988"/>
    </source>
</evidence>
<evidence type="ECO:0000313" key="3">
    <source>
        <dbReference type="EMBL" id="KHL24975.1"/>
    </source>
</evidence>
<feature type="signal peptide" evidence="2">
    <location>
        <begin position="1"/>
        <end position="21"/>
    </location>
</feature>
<reference evidence="3 4" key="1">
    <citation type="submission" date="2014-11" db="EMBL/GenBank/DDBJ databases">
        <title>Draft genome sequence of Kirrobacter mercurialis.</title>
        <authorList>
            <person name="Coil D.A."/>
            <person name="Eisen J.A."/>
        </authorList>
    </citation>
    <scope>NUCLEOTIDE SEQUENCE [LARGE SCALE GENOMIC DNA]</scope>
    <source>
        <strain evidence="3 4">Coronado</strain>
    </source>
</reference>
<organism evidence="3 4">
    <name type="scientific">Croceibacterium mercuriale</name>
    <dbReference type="NCBI Taxonomy" id="1572751"/>
    <lineage>
        <taxon>Bacteria</taxon>
        <taxon>Pseudomonadati</taxon>
        <taxon>Pseudomonadota</taxon>
        <taxon>Alphaproteobacteria</taxon>
        <taxon>Sphingomonadales</taxon>
        <taxon>Erythrobacteraceae</taxon>
        <taxon>Croceibacterium</taxon>
    </lineage>
</organism>
<proteinExistence type="predicted"/>
<name>A0A0B2BYQ1_9SPHN</name>